<dbReference type="CTD" id="692741"/>
<feature type="region of interest" description="Disordered" evidence="6">
    <location>
        <begin position="297"/>
        <end position="316"/>
    </location>
</feature>
<dbReference type="PROSITE" id="PS51233">
    <property type="entry name" value="VWFD"/>
    <property type="match status" value="1"/>
</dbReference>
<dbReference type="SMART" id="SM00216">
    <property type="entry name" value="VWD"/>
    <property type="match status" value="1"/>
</dbReference>
<dbReference type="SMART" id="SM00638">
    <property type="entry name" value="LPD_N"/>
    <property type="match status" value="1"/>
</dbReference>
<dbReference type="Proteomes" id="UP000694872">
    <property type="component" value="Unplaced"/>
</dbReference>
<keyword evidence="1 7" id="KW-0732">Signal</keyword>
<dbReference type="KEGG" id="pxu:106118705"/>
<reference evidence="10" key="1">
    <citation type="submission" date="2025-08" db="UniProtKB">
        <authorList>
            <consortium name="RefSeq"/>
        </authorList>
    </citation>
    <scope>IDENTIFICATION</scope>
</reference>
<dbReference type="InterPro" id="IPR011030">
    <property type="entry name" value="Lipovitellin_superhlx_dom"/>
</dbReference>
<evidence type="ECO:0000256" key="2">
    <source>
        <dbReference type="ARBA" id="ARBA00022761"/>
    </source>
</evidence>
<dbReference type="InterPro" id="IPR015819">
    <property type="entry name" value="Lipid_transp_b-sht_shell"/>
</dbReference>
<gene>
    <name evidence="10" type="primary">LOC106118705</name>
</gene>
<comment type="caution">
    <text evidence="5">Lacks conserved residue(s) required for the propagation of feature annotation.</text>
</comment>
<evidence type="ECO:0000259" key="8">
    <source>
        <dbReference type="PROSITE" id="PS51211"/>
    </source>
</evidence>
<name>A0AAJ7EA35_PAPXU</name>
<dbReference type="Gene3D" id="1.25.10.20">
    <property type="entry name" value="Vitellinogen, superhelical"/>
    <property type="match status" value="1"/>
</dbReference>
<feature type="region of interest" description="Disordered" evidence="6">
    <location>
        <begin position="330"/>
        <end position="409"/>
    </location>
</feature>
<dbReference type="SUPFAM" id="SSF56968">
    <property type="entry name" value="Lipovitellin-phosvitin complex, beta-sheet shell regions"/>
    <property type="match status" value="2"/>
</dbReference>
<dbReference type="Gene3D" id="2.30.230.10">
    <property type="entry name" value="Lipovitellin, beta-sheet shell regions, chain A"/>
    <property type="match status" value="1"/>
</dbReference>
<protein>
    <submittedName>
        <fullName evidence="10">Vitellogenin-like</fullName>
    </submittedName>
</protein>
<dbReference type="GO" id="GO:0045735">
    <property type="term" value="F:nutrient reservoir activity"/>
    <property type="evidence" value="ECO:0007669"/>
    <property type="project" value="UniProtKB-KW"/>
</dbReference>
<keyword evidence="3" id="KW-1015">Disulfide bond</keyword>
<keyword evidence="2" id="KW-0758">Storage protein</keyword>
<dbReference type="SMART" id="SM01169">
    <property type="entry name" value="DUF1943"/>
    <property type="match status" value="1"/>
</dbReference>
<evidence type="ECO:0000256" key="5">
    <source>
        <dbReference type="PROSITE-ProRule" id="PRU00557"/>
    </source>
</evidence>
<feature type="chain" id="PRO_5042555222" evidence="7">
    <location>
        <begin position="17"/>
        <end position="1790"/>
    </location>
</feature>
<dbReference type="PANTHER" id="PTHR23345">
    <property type="entry name" value="VITELLOGENIN-RELATED"/>
    <property type="match status" value="1"/>
</dbReference>
<dbReference type="Gene3D" id="2.20.80.10">
    <property type="entry name" value="Lipovitellin-phosvitin complex, chain A, domain 4"/>
    <property type="match status" value="1"/>
</dbReference>
<sequence length="1790" mass="203096">MKFLVITALLVAVSSGRLSSDNQQSEQTQQWPWQVGKVYRYDVESHTLARLHEGASSGSAFRARLIVRVKAPGQLQARLENPQYAQVNQELRSDGQLPEDLKYQPAQNLDKPFEINLVGGRVQSLNLPASVPLAQENLLKGLIGALQVDLSTHRNVRSPHDTYDKEIQQGHFRKMETDVTGDCQTLYTVSPVASEWRRELPKFAEEGEPIEITKSKNYGHCHHRVDYHFGVPEGAEWAGTAHRTGEDQLIKRATVSRILAGKQGPIYKAETTSTVHVHPHLHGKQKAEVHSHVKVTLDSQQQDNEPEWEKPEGSRPIQNLLYSLTPKQVNIEDSSSSSSSSSSESHERRDQQEYQQESPKNRQRRSSGPKKIVTVNRVVIKKRSNDRSSSSDSSSSSQSNSAYINDDVPRNNEPAYAALYLNPQPHGDKKQNPMNAQKLVQEIAQQLQNPNNMPKGDFLSKFNILVRVIASMSSGQLSQTSRSIEIAKSSNNNVKSDMWMIYRDAVTQAGTLPAFQQIKTWIQTKKIQGEEAAEVTASLPNTLRYPTKELMAQFFELAMNDDVRQQRYLNNSALIAATKFINMGQVNNRTAHSYYPTHMYGRLSSKDDDFVLKQVLPRLQQELSQAVENEDRHKQQVYIKAIGNLGHRAILDVFAPYLEGQIKVSNYIRTQMVHHLQTLAKQGDNHARAVLYSILKNTAEHYEVRVAAIRNIFMGRPNSPMMQSMAEMTHHDPSIQVRAALKSTIESAAALKNPRYFELARTAQAAKDMLTKEEFGKQDSAKYFDENHDEDSENTILSVISQIGSRDNLLPKQFNYVLKNKAGGWDKPESISASVSSVQKVMDYLKEQLLGNNGKDNNDDVNHKYSAKKVAQMLNIKRNNDEPLGASFQVNFMNQERFFAFDEGDLQMLAQSIKQYAQEFEKGVDKHYTKVFNQDQISVMFPVATGMPFIYKYKEPTVVHIMSKAKGQYEMKSPKEYSGSIDKNIHFTYAKNIDGSVGFLDTLSNQHSSAGVVNKFQLYIPIKMQVEVKTGEVQVSVSSLEPEQDHTILHYSSWPYTASQKKDTLTPISQDPTTKLVARNNKVVALDTKFGQQVGVPFQLQGYSYSNDYKSIRNKFDWDHPVASIASAIYQKDIAQTHFNLKHLGKQSKNKDIKLTFAYDAYYNQKQDGQYNPTASDVKDVSPNSEERRKELVKRAVTGINTAKAQVVDFSVTFDGAQKVEYVATAAIGDSHVDNKIQYAIFAGKNSPQGNSQINGVGKHNKPEPTTFNYQEALKKDLKMPFDFDIRYGPSGNIHINGQAERSKKYEDELKNHPLAKQCDQEIAQGNQYQRACYQMIVRSQAPDSLRATVTYKDVSPAVKNLAFQAYKIAESLGYWQTEVNPFKTLPEGRLEFSAEASYLTNSLHLALNSRYGEVQVRNMYIPDVAASAASAYRPFSTYERVSNHYSRQQYQPYCSVDGTRVKTFSGRSYEYPLTKSWHVVMQQDAEYPGQSKEQFAILARKPNSNEKQQELYISYKSEYGKQLEIEIQPTESSKQQKVKVTTDAKKVSEGDLTMYWDDEEERPILQYHTESDGTLMLNIREERLRIMYDGYRSVVLNRESRNSSRGICGQMSGDKRDDYLTPNGLVDRPEHYGASYALDDENSDPKTKQLKEQAKEKAYEPENHYTTILRSDQEWKNAMHSSSSEEDWGSQNVYRSRSYSKQPGPCKVQQQVQYYENHGEICITTKPLNACQSSCRGDGYKVQAAQVVCRPKFDQQFRAYRDQIKQGENPQVNGVPQNKQFRVPSSCQA</sequence>
<dbReference type="PROSITE" id="PS51211">
    <property type="entry name" value="VITELLOGENIN"/>
    <property type="match status" value="1"/>
</dbReference>
<evidence type="ECO:0000313" key="10">
    <source>
        <dbReference type="RefSeq" id="XP_013168895.1"/>
    </source>
</evidence>
<dbReference type="InterPro" id="IPR015255">
    <property type="entry name" value="Vitellinogen_open_b-sht"/>
</dbReference>
<feature type="region of interest" description="Disordered" evidence="6">
    <location>
        <begin position="1603"/>
        <end position="1661"/>
    </location>
</feature>
<dbReference type="InterPro" id="IPR015816">
    <property type="entry name" value="Vitellinogen_b-sht_N"/>
</dbReference>
<dbReference type="Pfam" id="PF01347">
    <property type="entry name" value="Vitellogenin_N"/>
    <property type="match status" value="1"/>
</dbReference>
<dbReference type="Pfam" id="PF09172">
    <property type="entry name" value="Vit_open_b-sht"/>
    <property type="match status" value="1"/>
</dbReference>
<dbReference type="FunFam" id="1.25.10.20:FF:000003">
    <property type="entry name" value="Vitellogenin C"/>
    <property type="match status" value="1"/>
</dbReference>
<dbReference type="InterPro" id="IPR001846">
    <property type="entry name" value="VWF_type-D"/>
</dbReference>
<accession>A0AAJ7EA35</accession>
<keyword evidence="4" id="KW-0325">Glycoprotein</keyword>
<dbReference type="SUPFAM" id="SSF48431">
    <property type="entry name" value="Lipovitellin-phosvitin complex, superhelical domain"/>
    <property type="match status" value="1"/>
</dbReference>
<feature type="domain" description="VWFD" evidence="9">
    <location>
        <begin position="1453"/>
        <end position="1645"/>
    </location>
</feature>
<evidence type="ECO:0000256" key="6">
    <source>
        <dbReference type="SAM" id="MobiDB-lite"/>
    </source>
</evidence>
<dbReference type="PANTHER" id="PTHR23345:SF15">
    <property type="entry name" value="VITELLOGENIN 1-RELATED"/>
    <property type="match status" value="1"/>
</dbReference>
<dbReference type="RefSeq" id="XP_013168895.1">
    <property type="nucleotide sequence ID" value="XM_013313441.1"/>
</dbReference>
<feature type="compositionally biased region" description="Basic and acidic residues" evidence="6">
    <location>
        <begin position="1644"/>
        <end position="1661"/>
    </location>
</feature>
<proteinExistence type="predicted"/>
<evidence type="ECO:0000256" key="3">
    <source>
        <dbReference type="ARBA" id="ARBA00023157"/>
    </source>
</evidence>
<feature type="compositionally biased region" description="Low complexity" evidence="6">
    <location>
        <begin position="334"/>
        <end position="343"/>
    </location>
</feature>
<dbReference type="InterPro" id="IPR050733">
    <property type="entry name" value="Vitellogenin/Apolipophorin"/>
</dbReference>
<evidence type="ECO:0000256" key="7">
    <source>
        <dbReference type="SAM" id="SignalP"/>
    </source>
</evidence>
<evidence type="ECO:0000256" key="4">
    <source>
        <dbReference type="ARBA" id="ARBA00023180"/>
    </source>
</evidence>
<feature type="compositionally biased region" description="Low complexity" evidence="6">
    <location>
        <begin position="387"/>
        <end position="401"/>
    </location>
</feature>
<evidence type="ECO:0000256" key="1">
    <source>
        <dbReference type="ARBA" id="ARBA00022729"/>
    </source>
</evidence>
<dbReference type="GO" id="GO:0005319">
    <property type="term" value="F:lipid transporter activity"/>
    <property type="evidence" value="ECO:0007669"/>
    <property type="project" value="InterPro"/>
</dbReference>
<dbReference type="GeneID" id="106118705"/>
<dbReference type="InterPro" id="IPR001747">
    <property type="entry name" value="Vitellogenin_N"/>
</dbReference>
<feature type="domain" description="Vitellogenin" evidence="8">
    <location>
        <begin position="33"/>
        <end position="814"/>
    </location>
</feature>
<dbReference type="Pfam" id="PF00094">
    <property type="entry name" value="VWD"/>
    <property type="match status" value="1"/>
</dbReference>
<feature type="region of interest" description="Disordered" evidence="6">
    <location>
        <begin position="1768"/>
        <end position="1790"/>
    </location>
</feature>
<evidence type="ECO:0000259" key="9">
    <source>
        <dbReference type="PROSITE" id="PS51233"/>
    </source>
</evidence>
<feature type="signal peptide" evidence="7">
    <location>
        <begin position="1"/>
        <end position="16"/>
    </location>
</feature>
<organism evidence="10">
    <name type="scientific">Papilio xuthus</name>
    <name type="common">Asian swallowtail butterfly</name>
    <dbReference type="NCBI Taxonomy" id="66420"/>
    <lineage>
        <taxon>Eukaryota</taxon>
        <taxon>Metazoa</taxon>
        <taxon>Ecdysozoa</taxon>
        <taxon>Arthropoda</taxon>
        <taxon>Hexapoda</taxon>
        <taxon>Insecta</taxon>
        <taxon>Pterygota</taxon>
        <taxon>Neoptera</taxon>
        <taxon>Endopterygota</taxon>
        <taxon>Lepidoptera</taxon>
        <taxon>Glossata</taxon>
        <taxon>Ditrysia</taxon>
        <taxon>Papilionoidea</taxon>
        <taxon>Papilionidae</taxon>
        <taxon>Papilioninae</taxon>
        <taxon>Papilio</taxon>
    </lineage>
</organism>